<dbReference type="EMBL" id="UGRY01000002">
    <property type="protein sequence ID" value="SUA80084.1"/>
    <property type="molecule type" value="Genomic_DNA"/>
</dbReference>
<sequence>MRAGYQHELALPEDIGFDVTWTPDAAVHQPTVDAYVNGLAKPGWYTDPNHLRASRDTRIWMLSHREFRPVADPWNPQRQLRIFLCESCRNGVSESGVELGHIRRWRDHLKYAAVATPAEAKAAYNDLGNLRLECRSCNASHDWE</sequence>
<dbReference type="InterPro" id="IPR026835">
    <property type="entry name" value="YqcG_C"/>
</dbReference>
<dbReference type="RefSeq" id="WP_081592572.1">
    <property type="nucleotide sequence ID" value="NZ_JADLRH010000003.1"/>
</dbReference>
<protein>
    <recommendedName>
        <fullName evidence="1">Toxin YqcG C-terminal domain-containing protein</fullName>
    </recommendedName>
</protein>
<gene>
    <name evidence="2" type="ORF">NCTC1934_04104</name>
</gene>
<dbReference type="OrthoDB" id="4553896at2"/>
<name>A0A378YSJ8_9NOCA</name>
<dbReference type="InterPro" id="IPR003615">
    <property type="entry name" value="HNH_nuc"/>
</dbReference>
<keyword evidence="3" id="KW-1185">Reference proteome</keyword>
<feature type="domain" description="Toxin YqcG C-terminal" evidence="1">
    <location>
        <begin position="95"/>
        <end position="144"/>
    </location>
</feature>
<organism evidence="2 3">
    <name type="scientific">Nocardia otitidiscaviarum</name>
    <dbReference type="NCBI Taxonomy" id="1823"/>
    <lineage>
        <taxon>Bacteria</taxon>
        <taxon>Bacillati</taxon>
        <taxon>Actinomycetota</taxon>
        <taxon>Actinomycetes</taxon>
        <taxon>Mycobacteriales</taxon>
        <taxon>Nocardiaceae</taxon>
        <taxon>Nocardia</taxon>
    </lineage>
</organism>
<dbReference type="AlphaFoldDB" id="A0A378YSJ8"/>
<dbReference type="CDD" id="cd00085">
    <property type="entry name" value="HNHc"/>
    <property type="match status" value="1"/>
</dbReference>
<dbReference type="Pfam" id="PF14410">
    <property type="entry name" value="GH-E"/>
    <property type="match status" value="1"/>
</dbReference>
<evidence type="ECO:0000259" key="1">
    <source>
        <dbReference type="Pfam" id="PF14410"/>
    </source>
</evidence>
<accession>A0A378YSJ8</accession>
<reference evidence="2 3" key="1">
    <citation type="submission" date="2018-06" db="EMBL/GenBank/DDBJ databases">
        <authorList>
            <consortium name="Pathogen Informatics"/>
            <person name="Doyle S."/>
        </authorList>
    </citation>
    <scope>NUCLEOTIDE SEQUENCE [LARGE SCALE GENOMIC DNA]</scope>
    <source>
        <strain evidence="2 3">NCTC1934</strain>
    </source>
</reference>
<proteinExistence type="predicted"/>
<evidence type="ECO:0000313" key="3">
    <source>
        <dbReference type="Proteomes" id="UP000255467"/>
    </source>
</evidence>
<evidence type="ECO:0000313" key="2">
    <source>
        <dbReference type="EMBL" id="SUA80084.1"/>
    </source>
</evidence>
<dbReference type="Proteomes" id="UP000255467">
    <property type="component" value="Unassembled WGS sequence"/>
</dbReference>